<dbReference type="EMBL" id="MT143736">
    <property type="protein sequence ID" value="QJB01821.1"/>
    <property type="molecule type" value="Genomic_DNA"/>
</dbReference>
<evidence type="ECO:0000313" key="1">
    <source>
        <dbReference type="EMBL" id="QJB01821.1"/>
    </source>
</evidence>
<evidence type="ECO:0000313" key="2">
    <source>
        <dbReference type="EMBL" id="QJH92807.1"/>
    </source>
</evidence>
<gene>
    <name evidence="2" type="ORF">MM171A02344_0008</name>
    <name evidence="1" type="ORF">MM171B01943_0008</name>
</gene>
<proteinExistence type="predicted"/>
<reference evidence="1" key="1">
    <citation type="submission" date="2020-03" db="EMBL/GenBank/DDBJ databases">
        <title>The deep terrestrial virosphere.</title>
        <authorList>
            <person name="Holmfeldt K."/>
            <person name="Nilsson E."/>
            <person name="Simone D."/>
            <person name="Lopez-Fernandez M."/>
            <person name="Wu X."/>
            <person name="de Brujin I."/>
            <person name="Lundin D."/>
            <person name="Andersson A."/>
            <person name="Bertilsson S."/>
            <person name="Dopson M."/>
        </authorList>
    </citation>
    <scope>NUCLEOTIDE SEQUENCE</scope>
    <source>
        <strain evidence="2">MM171A02344</strain>
        <strain evidence="1">MM171B01943</strain>
    </source>
</reference>
<accession>A0A6M3M239</accession>
<dbReference type="EMBL" id="MT143922">
    <property type="protein sequence ID" value="QJH92807.1"/>
    <property type="molecule type" value="Genomic_DNA"/>
</dbReference>
<sequence length="142" mass="15959">MFKFQALGAVGYGGAVTLTKWWDDKRIADGKLAEKEVWKKASFWTYLGIGLPATLLSAFGWWKASEAWMEPLSHGFFYDFPRFIYGLVTSMRATEKKNSGSAAVAEARRILAEANKTKQLNAGRDVSRSYQPEFENAAPYAF</sequence>
<protein>
    <submittedName>
        <fullName evidence="1">Uncharacterized protein</fullName>
    </submittedName>
</protein>
<organism evidence="1">
    <name type="scientific">viral metagenome</name>
    <dbReference type="NCBI Taxonomy" id="1070528"/>
    <lineage>
        <taxon>unclassified sequences</taxon>
        <taxon>metagenomes</taxon>
        <taxon>organismal metagenomes</taxon>
    </lineage>
</organism>
<name>A0A6M3M239_9ZZZZ</name>
<dbReference type="AlphaFoldDB" id="A0A6M3M239"/>